<evidence type="ECO:0008006" key="4">
    <source>
        <dbReference type="Google" id="ProtNLM"/>
    </source>
</evidence>
<dbReference type="Gene3D" id="3.40.190.10">
    <property type="entry name" value="Periplasmic binding protein-like II"/>
    <property type="match status" value="1"/>
</dbReference>
<proteinExistence type="predicted"/>
<organism evidence="2 3">
    <name type="scientific">Roseateles subflavus</name>
    <dbReference type="NCBI Taxonomy" id="3053353"/>
    <lineage>
        <taxon>Bacteria</taxon>
        <taxon>Pseudomonadati</taxon>
        <taxon>Pseudomonadota</taxon>
        <taxon>Betaproteobacteria</taxon>
        <taxon>Burkholderiales</taxon>
        <taxon>Sphaerotilaceae</taxon>
        <taxon>Roseateles</taxon>
    </lineage>
</organism>
<dbReference type="RefSeq" id="WP_285980817.1">
    <property type="nucleotide sequence ID" value="NZ_JASVDS010000001.1"/>
</dbReference>
<evidence type="ECO:0000256" key="1">
    <source>
        <dbReference type="SAM" id="SignalP"/>
    </source>
</evidence>
<feature type="chain" id="PRO_5047492369" description="Phosphate ABC transporter substrate-binding protein" evidence="1">
    <location>
        <begin position="27"/>
        <end position="142"/>
    </location>
</feature>
<evidence type="ECO:0000313" key="3">
    <source>
        <dbReference type="Proteomes" id="UP001238603"/>
    </source>
</evidence>
<dbReference type="SUPFAM" id="SSF53850">
    <property type="entry name" value="Periplasmic binding protein-like II"/>
    <property type="match status" value="1"/>
</dbReference>
<accession>A0ABT7LEQ4</accession>
<dbReference type="EMBL" id="JASVDS010000001">
    <property type="protein sequence ID" value="MDL5030685.1"/>
    <property type="molecule type" value="Genomic_DNA"/>
</dbReference>
<keyword evidence="3" id="KW-1185">Reference proteome</keyword>
<reference evidence="2 3" key="1">
    <citation type="submission" date="2023-06" db="EMBL/GenBank/DDBJ databases">
        <title>Pelomonas sp. APW6 16S ribosomal RNA gene genome sequencing and assembly.</title>
        <authorList>
            <person name="Woo H."/>
        </authorList>
    </citation>
    <scope>NUCLEOTIDE SEQUENCE [LARGE SCALE GENOMIC DNA]</scope>
    <source>
        <strain evidence="2 3">APW6</strain>
    </source>
</reference>
<feature type="signal peptide" evidence="1">
    <location>
        <begin position="1"/>
        <end position="26"/>
    </location>
</feature>
<sequence>MTFSLPSPTPALAGLLLATLGTFALADPVVVANPALAAKPTVDEVKAVFLGQTNSLAGGGNVQVGMPKSGKVREDFVIGYVGKNEKQYKAIWTQLIFTGRAQEPKQFESEDELKKWVASTPNAVGILDSAKVDASVKVIGTK</sequence>
<dbReference type="Proteomes" id="UP001238603">
    <property type="component" value="Unassembled WGS sequence"/>
</dbReference>
<keyword evidence="1" id="KW-0732">Signal</keyword>
<gene>
    <name evidence="2" type="ORF">QRD43_02100</name>
</gene>
<protein>
    <recommendedName>
        <fullName evidence="4">Phosphate ABC transporter substrate-binding protein</fullName>
    </recommendedName>
</protein>
<name>A0ABT7LEQ4_9BURK</name>
<comment type="caution">
    <text evidence="2">The sequence shown here is derived from an EMBL/GenBank/DDBJ whole genome shotgun (WGS) entry which is preliminary data.</text>
</comment>
<evidence type="ECO:0000313" key="2">
    <source>
        <dbReference type="EMBL" id="MDL5030685.1"/>
    </source>
</evidence>